<organism evidence="1 2">
    <name type="scientific">Entomophthora muscae</name>
    <dbReference type="NCBI Taxonomy" id="34485"/>
    <lineage>
        <taxon>Eukaryota</taxon>
        <taxon>Fungi</taxon>
        <taxon>Fungi incertae sedis</taxon>
        <taxon>Zoopagomycota</taxon>
        <taxon>Entomophthoromycotina</taxon>
        <taxon>Entomophthoromycetes</taxon>
        <taxon>Entomophthorales</taxon>
        <taxon>Entomophthoraceae</taxon>
        <taxon>Entomophthora</taxon>
    </lineage>
</organism>
<dbReference type="EMBL" id="QTSX02005739">
    <property type="protein sequence ID" value="KAJ9058154.1"/>
    <property type="molecule type" value="Genomic_DNA"/>
</dbReference>
<gene>
    <name evidence="1" type="ORF">DSO57_1015191</name>
</gene>
<dbReference type="Proteomes" id="UP001165960">
    <property type="component" value="Unassembled WGS sequence"/>
</dbReference>
<evidence type="ECO:0000313" key="2">
    <source>
        <dbReference type="Proteomes" id="UP001165960"/>
    </source>
</evidence>
<keyword evidence="2" id="KW-1185">Reference proteome</keyword>
<protein>
    <submittedName>
        <fullName evidence="1">Uncharacterized protein</fullName>
    </submittedName>
</protein>
<name>A0ACC2S773_9FUNG</name>
<sequence>MRIPAAIEMISEASLFSTLASFSSIRTVFATVGLMPKTIASADFAASWLNSVILTP</sequence>
<evidence type="ECO:0000313" key="1">
    <source>
        <dbReference type="EMBL" id="KAJ9058154.1"/>
    </source>
</evidence>
<reference evidence="1" key="1">
    <citation type="submission" date="2022-04" db="EMBL/GenBank/DDBJ databases">
        <title>Genome of the entomopathogenic fungus Entomophthora muscae.</title>
        <authorList>
            <person name="Elya C."/>
            <person name="Lovett B.R."/>
            <person name="Lee E."/>
            <person name="Macias A.M."/>
            <person name="Hajek A.E."/>
            <person name="De Bivort B.L."/>
            <person name="Kasson M.T."/>
            <person name="De Fine Licht H.H."/>
            <person name="Stajich J.E."/>
        </authorList>
    </citation>
    <scope>NUCLEOTIDE SEQUENCE</scope>
    <source>
        <strain evidence="1">Berkeley</strain>
    </source>
</reference>
<comment type="caution">
    <text evidence="1">The sequence shown here is derived from an EMBL/GenBank/DDBJ whole genome shotgun (WGS) entry which is preliminary data.</text>
</comment>
<proteinExistence type="predicted"/>
<accession>A0ACC2S773</accession>